<dbReference type="SUPFAM" id="SSF55846">
    <property type="entry name" value="N-acetylmuramoyl-L-alanine amidase-like"/>
    <property type="match status" value="1"/>
</dbReference>
<dbReference type="InterPro" id="IPR051206">
    <property type="entry name" value="NAMLAA_amidase_2"/>
</dbReference>
<dbReference type="Pfam" id="PF01510">
    <property type="entry name" value="Amidase_2"/>
    <property type="match status" value="1"/>
</dbReference>
<evidence type="ECO:0000313" key="6">
    <source>
        <dbReference type="EMBL" id="TCV95029.1"/>
    </source>
</evidence>
<sequence length="203" mass="23208">MKRKKKKLKKGVIVFLGLLLLCGMVGCYFIVQTHNDIEEYNVEGLSIQHQFLTINPYSRSGKSLHKVNGIVIHYTANPNSTAQNNHDYFESLKTKKTASVSSHFIIGLKGEIIQCIPLNEVSYASNNRNRDTISIECCHKDESGKFNQATYQSLQKLVKALIQTYHLDKDDVIRHYDVTGKICPKYFVDHPDAWKKFLNSLDN</sequence>
<dbReference type="GO" id="GO:0071555">
    <property type="term" value="P:cell wall organization"/>
    <property type="evidence" value="ECO:0007669"/>
    <property type="project" value="UniProtKB-KW"/>
</dbReference>
<proteinExistence type="predicted"/>
<dbReference type="CDD" id="cd06583">
    <property type="entry name" value="PGRP"/>
    <property type="match status" value="1"/>
</dbReference>
<evidence type="ECO:0000259" key="5">
    <source>
        <dbReference type="SMART" id="SM00644"/>
    </source>
</evidence>
<comment type="catalytic activity">
    <reaction evidence="1">
        <text>Hydrolyzes the link between N-acetylmuramoyl residues and L-amino acid residues in certain cell-wall glycopeptides.</text>
        <dbReference type="EC" id="3.5.1.28"/>
    </reaction>
</comment>
<dbReference type="AlphaFoldDB" id="A0A4V2W497"/>
<name>A0A4V2W497_9FIRM</name>
<evidence type="ECO:0000256" key="1">
    <source>
        <dbReference type="ARBA" id="ARBA00001561"/>
    </source>
</evidence>
<dbReference type="PROSITE" id="PS51257">
    <property type="entry name" value="PROKAR_LIPOPROTEIN"/>
    <property type="match status" value="1"/>
</dbReference>
<dbReference type="Gene3D" id="3.40.80.10">
    <property type="entry name" value="Peptidoglycan recognition protein-like"/>
    <property type="match status" value="1"/>
</dbReference>
<dbReference type="EMBL" id="SMCQ01000019">
    <property type="protein sequence ID" value="TCV95029.1"/>
    <property type="molecule type" value="Genomic_DNA"/>
</dbReference>
<dbReference type="GeneID" id="98916109"/>
<dbReference type="GO" id="GO:0009254">
    <property type="term" value="P:peptidoglycan turnover"/>
    <property type="evidence" value="ECO:0007669"/>
    <property type="project" value="TreeGrafter"/>
</dbReference>
<gene>
    <name evidence="6" type="ORF">EDD60_11916</name>
</gene>
<keyword evidence="4" id="KW-0961">Cell wall biogenesis/degradation</keyword>
<organism evidence="6 7">
    <name type="scientific">Longibaculum muris</name>
    <dbReference type="NCBI Taxonomy" id="1796628"/>
    <lineage>
        <taxon>Bacteria</taxon>
        <taxon>Bacillati</taxon>
        <taxon>Bacillota</taxon>
        <taxon>Erysipelotrichia</taxon>
        <taxon>Erysipelotrichales</taxon>
        <taxon>Coprobacillaceae</taxon>
        <taxon>Longibaculum</taxon>
    </lineage>
</organism>
<comment type="caution">
    <text evidence="6">The sequence shown here is derived from an EMBL/GenBank/DDBJ whole genome shotgun (WGS) entry which is preliminary data.</text>
</comment>
<keyword evidence="7" id="KW-1185">Reference proteome</keyword>
<dbReference type="GO" id="GO:0008745">
    <property type="term" value="F:N-acetylmuramoyl-L-alanine amidase activity"/>
    <property type="evidence" value="ECO:0007669"/>
    <property type="project" value="UniProtKB-EC"/>
</dbReference>
<evidence type="ECO:0000256" key="4">
    <source>
        <dbReference type="ARBA" id="ARBA00023316"/>
    </source>
</evidence>
<dbReference type="InterPro" id="IPR002502">
    <property type="entry name" value="Amidase_domain"/>
</dbReference>
<dbReference type="Proteomes" id="UP000295515">
    <property type="component" value="Unassembled WGS sequence"/>
</dbReference>
<evidence type="ECO:0000256" key="3">
    <source>
        <dbReference type="ARBA" id="ARBA00022801"/>
    </source>
</evidence>
<evidence type="ECO:0000256" key="2">
    <source>
        <dbReference type="ARBA" id="ARBA00011901"/>
    </source>
</evidence>
<feature type="domain" description="N-acetylmuramoyl-L-alanine amidase" evidence="5">
    <location>
        <begin position="55"/>
        <end position="197"/>
    </location>
</feature>
<dbReference type="RefSeq" id="WP_066445080.1">
    <property type="nucleotide sequence ID" value="NZ_CAUWFI010000009.1"/>
</dbReference>
<dbReference type="GO" id="GO:0009253">
    <property type="term" value="P:peptidoglycan catabolic process"/>
    <property type="evidence" value="ECO:0007669"/>
    <property type="project" value="InterPro"/>
</dbReference>
<reference evidence="6 7" key="1">
    <citation type="submission" date="2019-03" db="EMBL/GenBank/DDBJ databases">
        <title>Genomic Encyclopedia of Type Strains, Phase IV (KMG-IV): sequencing the most valuable type-strain genomes for metagenomic binning, comparative biology and taxonomic classification.</title>
        <authorList>
            <person name="Goeker M."/>
        </authorList>
    </citation>
    <scope>NUCLEOTIDE SEQUENCE [LARGE SCALE GENOMIC DNA]</scope>
    <source>
        <strain evidence="6 7">DSM 29487</strain>
    </source>
</reference>
<dbReference type="PANTHER" id="PTHR30417:SF1">
    <property type="entry name" value="N-ACETYLMURAMOYL-L-ALANINE AMIDASE AMID"/>
    <property type="match status" value="1"/>
</dbReference>
<keyword evidence="3" id="KW-0378">Hydrolase</keyword>
<protein>
    <recommendedName>
        <fullName evidence="2">N-acetylmuramoyl-L-alanine amidase</fullName>
        <ecNumber evidence="2">3.5.1.28</ecNumber>
    </recommendedName>
</protein>
<dbReference type="SMART" id="SM00644">
    <property type="entry name" value="Ami_2"/>
    <property type="match status" value="1"/>
</dbReference>
<evidence type="ECO:0000313" key="7">
    <source>
        <dbReference type="Proteomes" id="UP000295515"/>
    </source>
</evidence>
<accession>A0A4V2W497</accession>
<dbReference type="EC" id="3.5.1.28" evidence="2"/>
<dbReference type="PANTHER" id="PTHR30417">
    <property type="entry name" value="N-ACETYLMURAMOYL-L-ALANINE AMIDASE AMID"/>
    <property type="match status" value="1"/>
</dbReference>
<dbReference type="InterPro" id="IPR036505">
    <property type="entry name" value="Amidase/PGRP_sf"/>
</dbReference>